<dbReference type="GeneID" id="110777716"/>
<evidence type="ECO:0000313" key="1">
    <source>
        <dbReference type="Proteomes" id="UP000813463"/>
    </source>
</evidence>
<protein>
    <submittedName>
        <fullName evidence="2">Uncharacterized protein</fullName>
    </submittedName>
</protein>
<accession>A0ABM3RDY5</accession>
<organism evidence="1 2">
    <name type="scientific">Spinacia oleracea</name>
    <name type="common">Spinach</name>
    <dbReference type="NCBI Taxonomy" id="3562"/>
    <lineage>
        <taxon>Eukaryota</taxon>
        <taxon>Viridiplantae</taxon>
        <taxon>Streptophyta</taxon>
        <taxon>Embryophyta</taxon>
        <taxon>Tracheophyta</taxon>
        <taxon>Spermatophyta</taxon>
        <taxon>Magnoliopsida</taxon>
        <taxon>eudicotyledons</taxon>
        <taxon>Gunneridae</taxon>
        <taxon>Pentapetalae</taxon>
        <taxon>Caryophyllales</taxon>
        <taxon>Chenopodiaceae</taxon>
        <taxon>Chenopodioideae</taxon>
        <taxon>Anserineae</taxon>
        <taxon>Spinacia</taxon>
    </lineage>
</organism>
<gene>
    <name evidence="2" type="primary">LOC110777716</name>
</gene>
<name>A0ABM3RDY5_SPIOL</name>
<reference evidence="1" key="1">
    <citation type="journal article" date="2021" name="Nat. Commun.">
        <title>Genomic analyses provide insights into spinach domestication and the genetic basis of agronomic traits.</title>
        <authorList>
            <person name="Cai X."/>
            <person name="Sun X."/>
            <person name="Xu C."/>
            <person name="Sun H."/>
            <person name="Wang X."/>
            <person name="Ge C."/>
            <person name="Zhang Z."/>
            <person name="Wang Q."/>
            <person name="Fei Z."/>
            <person name="Jiao C."/>
            <person name="Wang Q."/>
        </authorList>
    </citation>
    <scope>NUCLEOTIDE SEQUENCE [LARGE SCALE GENOMIC DNA]</scope>
    <source>
        <strain evidence="1">cv. Varoflay</strain>
    </source>
</reference>
<dbReference type="PANTHER" id="PTHR36482">
    <property type="entry name" value="OSJNBA0024J22.15 PROTEIN"/>
    <property type="match status" value="1"/>
</dbReference>
<dbReference type="Proteomes" id="UP000813463">
    <property type="component" value="Chromosome 2"/>
</dbReference>
<reference evidence="2" key="2">
    <citation type="submission" date="2025-08" db="UniProtKB">
        <authorList>
            <consortium name="RefSeq"/>
        </authorList>
    </citation>
    <scope>IDENTIFICATION</scope>
    <source>
        <tissue evidence="2">Leaf</tissue>
    </source>
</reference>
<dbReference type="PANTHER" id="PTHR36482:SF6">
    <property type="entry name" value="JASMONATE-INDUCED PROTEIN HOMOLOG"/>
    <property type="match status" value="1"/>
</dbReference>
<dbReference type="InterPro" id="IPR053085">
    <property type="entry name" value="Jasmonate-induced_protein"/>
</dbReference>
<keyword evidence="1" id="KW-1185">Reference proteome</keyword>
<dbReference type="RefSeq" id="XP_056693822.1">
    <property type="nucleotide sequence ID" value="XM_056837844.1"/>
</dbReference>
<evidence type="ECO:0000313" key="2">
    <source>
        <dbReference type="RefSeq" id="XP_056693822.1"/>
    </source>
</evidence>
<proteinExistence type="predicted"/>
<sequence>MSEIEIQAAVGNEKLILELESNSANENGDSIQLRSSASGQVVLRTTTANFSKSARLHTIDRHFWSGRALTNFPALHQGYYAVPSQQGTLPQGVKWGIVYADGDDTTARKWVAAFDTATGQAYAEAGPIGPVDWNVIEVKLGMSGNKSEYTDPALGGTTSAEINGLNARAIFRN</sequence>